<dbReference type="InterPro" id="IPR011010">
    <property type="entry name" value="DNA_brk_join_enz"/>
</dbReference>
<dbReference type="Proteomes" id="UP000831786">
    <property type="component" value="Chromosome"/>
</dbReference>
<dbReference type="Gene3D" id="1.10.443.10">
    <property type="entry name" value="Intergrase catalytic core"/>
    <property type="match status" value="1"/>
</dbReference>
<keyword evidence="6" id="KW-1185">Reference proteome</keyword>
<dbReference type="InterPro" id="IPR013762">
    <property type="entry name" value="Integrase-like_cat_sf"/>
</dbReference>
<sequence length="330" mass="36413">MTTATLTGQYVDPKAGKITLEAFYQDWAKRQIWEHSTKLTMDRAMKACTFKTVELGKIRRSHVESWVKSMTAVPLAPITIRARVNNIRTVIRAAIRDKYMAVDPVDGVPLPRIRRSEHAMTIPTPEEVGAVMGAMPKYLRAFVAVCAFAGLRSGEAAAIRFEDFDFLGRKLHVVRQAQRGEGKGLEIRAPKYGSERTVYVPDDLLTIVNEHVTQVGISSKHHYLFFVGQDPIGPNTVHAEWTAARESVGLPKLRVHDLRHFFASGLIAAGVDVVAVQRALGHAKASTTLNTYSHLWPSAEDRTRAAAAGIIQQVRANPADSLRTASPETA</sequence>
<evidence type="ECO:0000256" key="2">
    <source>
        <dbReference type="ARBA" id="ARBA00023125"/>
    </source>
</evidence>
<dbReference type="InterPro" id="IPR002104">
    <property type="entry name" value="Integrase_catalytic"/>
</dbReference>
<evidence type="ECO:0000256" key="1">
    <source>
        <dbReference type="ARBA" id="ARBA00008857"/>
    </source>
</evidence>
<keyword evidence="3" id="KW-0233">DNA recombination</keyword>
<protein>
    <submittedName>
        <fullName evidence="5">Site-specific integrase</fullName>
    </submittedName>
</protein>
<evidence type="ECO:0000313" key="5">
    <source>
        <dbReference type="EMBL" id="UOQ56041.1"/>
    </source>
</evidence>
<dbReference type="PANTHER" id="PTHR30349">
    <property type="entry name" value="PHAGE INTEGRASE-RELATED"/>
    <property type="match status" value="1"/>
</dbReference>
<feature type="domain" description="Tyr recombinase" evidence="4">
    <location>
        <begin position="118"/>
        <end position="308"/>
    </location>
</feature>
<dbReference type="InterPro" id="IPR050090">
    <property type="entry name" value="Tyrosine_recombinase_XerCD"/>
</dbReference>
<gene>
    <name evidence="5" type="ORF">MUN78_10030</name>
</gene>
<dbReference type="RefSeq" id="WP_244726190.1">
    <property type="nucleotide sequence ID" value="NZ_CP095045.1"/>
</dbReference>
<evidence type="ECO:0000259" key="4">
    <source>
        <dbReference type="PROSITE" id="PS51898"/>
    </source>
</evidence>
<dbReference type="EMBL" id="CP095045">
    <property type="protein sequence ID" value="UOQ56041.1"/>
    <property type="molecule type" value="Genomic_DNA"/>
</dbReference>
<evidence type="ECO:0000256" key="3">
    <source>
        <dbReference type="ARBA" id="ARBA00023172"/>
    </source>
</evidence>
<dbReference type="PANTHER" id="PTHR30349:SF64">
    <property type="entry name" value="PROPHAGE INTEGRASE INTD-RELATED"/>
    <property type="match status" value="1"/>
</dbReference>
<comment type="similarity">
    <text evidence="1">Belongs to the 'phage' integrase family.</text>
</comment>
<organism evidence="5 6">
    <name type="scientific">Leucobacter allii</name>
    <dbReference type="NCBI Taxonomy" id="2932247"/>
    <lineage>
        <taxon>Bacteria</taxon>
        <taxon>Bacillati</taxon>
        <taxon>Actinomycetota</taxon>
        <taxon>Actinomycetes</taxon>
        <taxon>Micrococcales</taxon>
        <taxon>Microbacteriaceae</taxon>
        <taxon>Leucobacter</taxon>
    </lineage>
</organism>
<dbReference type="SUPFAM" id="SSF56349">
    <property type="entry name" value="DNA breaking-rejoining enzymes"/>
    <property type="match status" value="1"/>
</dbReference>
<accession>A0ABY4FIX0</accession>
<dbReference type="PROSITE" id="PS51898">
    <property type="entry name" value="TYR_RECOMBINASE"/>
    <property type="match status" value="1"/>
</dbReference>
<keyword evidence="2" id="KW-0238">DNA-binding</keyword>
<proteinExistence type="inferred from homology"/>
<dbReference type="InterPro" id="IPR010998">
    <property type="entry name" value="Integrase_recombinase_N"/>
</dbReference>
<dbReference type="Pfam" id="PF00589">
    <property type="entry name" value="Phage_integrase"/>
    <property type="match status" value="1"/>
</dbReference>
<dbReference type="CDD" id="cd01189">
    <property type="entry name" value="INT_ICEBs1_C_like"/>
    <property type="match status" value="1"/>
</dbReference>
<reference evidence="5 6" key="1">
    <citation type="submission" date="2022-04" db="EMBL/GenBank/DDBJ databases">
        <title>Leucobacter sp. isolated from rhizosphere of garlic.</title>
        <authorList>
            <person name="Won M."/>
            <person name="Lee C.-M."/>
            <person name="Woen H.-Y."/>
            <person name="Kwon S.-W."/>
        </authorList>
    </citation>
    <scope>NUCLEOTIDE SEQUENCE [LARGE SCALE GENOMIC DNA]</scope>
    <source>
        <strain evidence="5 6">H21R-40</strain>
    </source>
</reference>
<dbReference type="Gene3D" id="1.10.150.130">
    <property type="match status" value="1"/>
</dbReference>
<evidence type="ECO:0000313" key="6">
    <source>
        <dbReference type="Proteomes" id="UP000831786"/>
    </source>
</evidence>
<name>A0ABY4FIX0_9MICO</name>